<evidence type="ECO:0000256" key="5">
    <source>
        <dbReference type="ARBA" id="ARBA00022801"/>
    </source>
</evidence>
<dbReference type="GO" id="GO:0000287">
    <property type="term" value="F:magnesium ion binding"/>
    <property type="evidence" value="ECO:0007669"/>
    <property type="project" value="InterPro"/>
</dbReference>
<evidence type="ECO:0000256" key="8">
    <source>
        <dbReference type="SAM" id="MobiDB-lite"/>
    </source>
</evidence>
<dbReference type="Pfam" id="PF04029">
    <property type="entry name" value="2-ph_phosp"/>
    <property type="match status" value="1"/>
</dbReference>
<dbReference type="GO" id="GO:0050532">
    <property type="term" value="F:2-phosphosulfolactate phosphatase activity"/>
    <property type="evidence" value="ECO:0007669"/>
    <property type="project" value="UniProtKB-EC"/>
</dbReference>
<dbReference type="EC" id="3.1.3.71" evidence="3"/>
<feature type="region of interest" description="Disordered" evidence="8">
    <location>
        <begin position="43"/>
        <end position="64"/>
    </location>
</feature>
<keyword evidence="6" id="KW-0460">Magnesium</keyword>
<keyword evidence="5" id="KW-0378">Hydrolase</keyword>
<evidence type="ECO:0000256" key="7">
    <source>
        <dbReference type="ARBA" id="ARBA00033711"/>
    </source>
</evidence>
<evidence type="ECO:0000313" key="9">
    <source>
        <dbReference type="EMBL" id="NMP24957.1"/>
    </source>
</evidence>
<evidence type="ECO:0000313" key="10">
    <source>
        <dbReference type="Proteomes" id="UP000533476"/>
    </source>
</evidence>
<evidence type="ECO:0000256" key="2">
    <source>
        <dbReference type="ARBA" id="ARBA00009997"/>
    </source>
</evidence>
<evidence type="ECO:0000256" key="6">
    <source>
        <dbReference type="ARBA" id="ARBA00022842"/>
    </source>
</evidence>
<dbReference type="SUPFAM" id="SSF142823">
    <property type="entry name" value="ComB-like"/>
    <property type="match status" value="1"/>
</dbReference>
<dbReference type="PANTHER" id="PTHR37311:SF1">
    <property type="entry name" value="2-PHOSPHOSULFOLACTATE PHOSPHATASE-RELATED"/>
    <property type="match status" value="1"/>
</dbReference>
<dbReference type="PANTHER" id="PTHR37311">
    <property type="entry name" value="2-PHOSPHOSULFOLACTATE PHOSPHATASE-RELATED"/>
    <property type="match status" value="1"/>
</dbReference>
<comment type="caution">
    <text evidence="9">The sequence shown here is derived from an EMBL/GenBank/DDBJ whole genome shotgun (WGS) entry which is preliminary data.</text>
</comment>
<dbReference type="GO" id="GO:0050545">
    <property type="term" value="F:sulfopyruvate decarboxylase activity"/>
    <property type="evidence" value="ECO:0007669"/>
    <property type="project" value="TreeGrafter"/>
</dbReference>
<proteinExistence type="inferred from homology"/>
<name>A0A7Y0L7X7_9FIRM</name>
<reference evidence="9 10" key="1">
    <citation type="submission" date="2020-04" db="EMBL/GenBank/DDBJ databases">
        <authorList>
            <person name="Zhang R."/>
            <person name="Schippers A."/>
        </authorList>
    </citation>
    <scope>NUCLEOTIDE SEQUENCE [LARGE SCALE GENOMIC DNA]</scope>
    <source>
        <strain evidence="9 10">DSM 109850</strain>
    </source>
</reference>
<dbReference type="Gene3D" id="3.90.1560.10">
    <property type="entry name" value="ComB-like"/>
    <property type="match status" value="1"/>
</dbReference>
<accession>A0A7Y0L7X7</accession>
<dbReference type="InterPro" id="IPR036702">
    <property type="entry name" value="ComB-like_sf"/>
</dbReference>
<protein>
    <recommendedName>
        <fullName evidence="4">Probable 2-phosphosulfolactate phosphatase</fullName>
        <ecNumber evidence="3">3.1.3.71</ecNumber>
    </recommendedName>
</protein>
<comment type="similarity">
    <text evidence="2">Belongs to the ComB family.</text>
</comment>
<sequence length="213" mass="22951">MVIDTLRATTTMTAILERGALAVRPVASLDEAYSRRAHDPELLLGGERNNAPPEGFDGGNSPYDWPTERVRGRRVIFSTTNGTRAIEAVAHINHVAMAALSNAGAAAQYLWQWECPALVVASGTQGQIALEDVLAAGAVVSHWPSEALQDGALIARSLFLQYQDRLEEGVRRAQHGQALARLGLDRDLAYAAQLDISPVVGVLCQDGWIRAES</sequence>
<keyword evidence="10" id="KW-1185">Reference proteome</keyword>
<organism evidence="9 10">
    <name type="scientific">Sulfobacillus harzensis</name>
    <dbReference type="NCBI Taxonomy" id="2729629"/>
    <lineage>
        <taxon>Bacteria</taxon>
        <taxon>Bacillati</taxon>
        <taxon>Bacillota</taxon>
        <taxon>Clostridia</taxon>
        <taxon>Eubacteriales</taxon>
        <taxon>Clostridiales Family XVII. Incertae Sedis</taxon>
        <taxon>Sulfobacillus</taxon>
    </lineage>
</organism>
<evidence type="ECO:0000256" key="4">
    <source>
        <dbReference type="ARBA" id="ARBA00021948"/>
    </source>
</evidence>
<dbReference type="AlphaFoldDB" id="A0A7Y0L7X7"/>
<dbReference type="InterPro" id="IPR005238">
    <property type="entry name" value="ComB-like"/>
</dbReference>
<dbReference type="Proteomes" id="UP000533476">
    <property type="component" value="Unassembled WGS sequence"/>
</dbReference>
<comment type="catalytic activity">
    <reaction evidence="7">
        <text>(2R)-O-phospho-3-sulfolactate + H2O = (2R)-3-sulfolactate + phosphate</text>
        <dbReference type="Rhea" id="RHEA:23416"/>
        <dbReference type="ChEBI" id="CHEBI:15377"/>
        <dbReference type="ChEBI" id="CHEBI:15597"/>
        <dbReference type="ChEBI" id="CHEBI:43474"/>
        <dbReference type="ChEBI" id="CHEBI:58738"/>
        <dbReference type="EC" id="3.1.3.71"/>
    </reaction>
</comment>
<comment type="cofactor">
    <cofactor evidence="1">
        <name>Mg(2+)</name>
        <dbReference type="ChEBI" id="CHEBI:18420"/>
    </cofactor>
</comment>
<evidence type="ECO:0000256" key="3">
    <source>
        <dbReference type="ARBA" id="ARBA00012953"/>
    </source>
</evidence>
<dbReference type="EMBL" id="JABBVZ010000183">
    <property type="protein sequence ID" value="NMP24957.1"/>
    <property type="molecule type" value="Genomic_DNA"/>
</dbReference>
<evidence type="ECO:0000256" key="1">
    <source>
        <dbReference type="ARBA" id="ARBA00001946"/>
    </source>
</evidence>
<gene>
    <name evidence="9" type="ORF">HIJ39_21860</name>
</gene>